<accession>A0A7X0JVH9</accession>
<name>A0A7X0JVH9_9GAMM</name>
<dbReference type="InterPro" id="IPR001387">
    <property type="entry name" value="Cro/C1-type_HTH"/>
</dbReference>
<dbReference type="AlphaFoldDB" id="A0A7X0JVH9"/>
<evidence type="ECO:0000313" key="3">
    <source>
        <dbReference type="Proteomes" id="UP000528457"/>
    </source>
</evidence>
<reference evidence="2 3" key="1">
    <citation type="submission" date="2020-08" db="EMBL/GenBank/DDBJ databases">
        <title>Genomic Encyclopedia of Type Strains, Phase IV (KMG-IV): sequencing the most valuable type-strain genomes for metagenomic binning, comparative biology and taxonomic classification.</title>
        <authorList>
            <person name="Goeker M."/>
        </authorList>
    </citation>
    <scope>NUCLEOTIDE SEQUENCE [LARGE SCALE GENOMIC DNA]</scope>
    <source>
        <strain evidence="2 3">DSM 22368</strain>
    </source>
</reference>
<keyword evidence="3" id="KW-1185">Reference proteome</keyword>
<comment type="caution">
    <text evidence="2">The sequence shown here is derived from an EMBL/GenBank/DDBJ whole genome shotgun (WGS) entry which is preliminary data.</text>
</comment>
<sequence>MSQTQAIVDSLKRELKAQGKTYAHVAKALELSEASVKRLFSSANLSLHRLDSLCELLGMTVAELTNKAQGQQAISQLSQEQEQELVDQPKLLLVAVCALNRWQFHEIVGTYQLSGAECVQLLAKLDRLRLIELLPNNRIKLLVDRGFRWLPNGPIQQYFRQQIQSDYFAADFDGPGELMLFQNAMLSPSANAIMQRKIESLAREFNQLAEEDKNLPLDERFGSSLMLAIRPWEVQSFQRLRRPGTGKQFPTA</sequence>
<dbReference type="RefSeq" id="WP_166846489.1">
    <property type="nucleotide sequence ID" value="NZ_JAAONY010000002.1"/>
</dbReference>
<proteinExistence type="predicted"/>
<evidence type="ECO:0000313" key="2">
    <source>
        <dbReference type="EMBL" id="MBB6522205.1"/>
    </source>
</evidence>
<dbReference type="InParanoid" id="A0A7X0JVH9"/>
<dbReference type="SMART" id="SM00530">
    <property type="entry name" value="HTH_XRE"/>
    <property type="match status" value="1"/>
</dbReference>
<dbReference type="EMBL" id="JACHHT010000002">
    <property type="protein sequence ID" value="MBB6522205.1"/>
    <property type="molecule type" value="Genomic_DNA"/>
</dbReference>
<evidence type="ECO:0000259" key="1">
    <source>
        <dbReference type="PROSITE" id="PS50943"/>
    </source>
</evidence>
<protein>
    <submittedName>
        <fullName evidence="2">Transcriptional regulator with XRE-family HTH domain</fullName>
    </submittedName>
</protein>
<organism evidence="2 3">
    <name type="scientific">Pseudoteredinibacter isoporae</name>
    <dbReference type="NCBI Taxonomy" id="570281"/>
    <lineage>
        <taxon>Bacteria</taxon>
        <taxon>Pseudomonadati</taxon>
        <taxon>Pseudomonadota</taxon>
        <taxon>Gammaproteobacteria</taxon>
        <taxon>Cellvibrionales</taxon>
        <taxon>Cellvibrionaceae</taxon>
        <taxon>Pseudoteredinibacter</taxon>
    </lineage>
</organism>
<dbReference type="Proteomes" id="UP000528457">
    <property type="component" value="Unassembled WGS sequence"/>
</dbReference>
<gene>
    <name evidence="2" type="ORF">HNR48_002490</name>
</gene>
<dbReference type="InterPro" id="IPR010982">
    <property type="entry name" value="Lambda_DNA-bd_dom_sf"/>
</dbReference>
<feature type="domain" description="HTH cro/C1-type" evidence="1">
    <location>
        <begin position="11"/>
        <end position="64"/>
    </location>
</feature>
<dbReference type="PROSITE" id="PS50943">
    <property type="entry name" value="HTH_CROC1"/>
    <property type="match status" value="1"/>
</dbReference>
<dbReference type="SUPFAM" id="SSF47413">
    <property type="entry name" value="lambda repressor-like DNA-binding domains"/>
    <property type="match status" value="1"/>
</dbReference>
<dbReference type="GO" id="GO:0003677">
    <property type="term" value="F:DNA binding"/>
    <property type="evidence" value="ECO:0007669"/>
    <property type="project" value="InterPro"/>
</dbReference>
<dbReference type="Pfam" id="PF13443">
    <property type="entry name" value="HTH_26"/>
    <property type="match status" value="1"/>
</dbReference>